<name>A0ABD0S958_LOXSC</name>
<evidence type="ECO:0000313" key="3">
    <source>
        <dbReference type="EMBL" id="KAL0809789.1"/>
    </source>
</evidence>
<dbReference type="PANTHER" id="PTHR11079:SF156">
    <property type="entry name" value="INACTIVE TRNA-SPECIFIC ADENOSINE DEAMINASE-LIKE PROTEIN 3-RELATED"/>
    <property type="match status" value="1"/>
</dbReference>
<dbReference type="AlphaFoldDB" id="A0ABD0S958"/>
<reference evidence="3 4" key="1">
    <citation type="submission" date="2024-06" db="EMBL/GenBank/DDBJ databases">
        <title>A chromosome-level genome assembly of beet webworm, Loxostege sticticalis.</title>
        <authorList>
            <person name="Zhang Y."/>
        </authorList>
    </citation>
    <scope>NUCLEOTIDE SEQUENCE [LARGE SCALE GENOMIC DNA]</scope>
    <source>
        <strain evidence="3">AQ028</strain>
        <tissue evidence="3">Male pupae</tissue>
    </source>
</reference>
<evidence type="ECO:0000313" key="4">
    <source>
        <dbReference type="Proteomes" id="UP001549921"/>
    </source>
</evidence>
<evidence type="ECO:0000256" key="1">
    <source>
        <dbReference type="ARBA" id="ARBA00022694"/>
    </source>
</evidence>
<dbReference type="GO" id="GO:0016787">
    <property type="term" value="F:hydrolase activity"/>
    <property type="evidence" value="ECO:0007669"/>
    <property type="project" value="UniProtKB-KW"/>
</dbReference>
<comment type="caution">
    <text evidence="3">The sequence shown here is derived from an EMBL/GenBank/DDBJ whole genome shotgun (WGS) entry which is preliminary data.</text>
</comment>
<dbReference type="Gene3D" id="3.40.140.10">
    <property type="entry name" value="Cytidine Deaminase, domain 2"/>
    <property type="match status" value="1"/>
</dbReference>
<proteinExistence type="inferred from homology"/>
<dbReference type="EMBL" id="JBEDNZ010000028">
    <property type="protein sequence ID" value="KAL0809789.1"/>
    <property type="molecule type" value="Genomic_DNA"/>
</dbReference>
<protein>
    <submittedName>
        <fullName evidence="3">Uncharacterized protein</fullName>
    </submittedName>
</protein>
<dbReference type="GO" id="GO:0046872">
    <property type="term" value="F:metal ion binding"/>
    <property type="evidence" value="ECO:0007669"/>
    <property type="project" value="UniProtKB-KW"/>
</dbReference>
<evidence type="ECO:0000256" key="2">
    <source>
        <dbReference type="ARBA" id="ARBA00038160"/>
    </source>
</evidence>
<comment type="similarity">
    <text evidence="2">Belongs to the cytidine and deoxycytidylate deaminase family. ADAT3 subfamily.</text>
</comment>
<organism evidence="3 4">
    <name type="scientific">Loxostege sticticalis</name>
    <name type="common">Beet webworm moth</name>
    <dbReference type="NCBI Taxonomy" id="481309"/>
    <lineage>
        <taxon>Eukaryota</taxon>
        <taxon>Metazoa</taxon>
        <taxon>Ecdysozoa</taxon>
        <taxon>Arthropoda</taxon>
        <taxon>Hexapoda</taxon>
        <taxon>Insecta</taxon>
        <taxon>Pterygota</taxon>
        <taxon>Neoptera</taxon>
        <taxon>Endopterygota</taxon>
        <taxon>Lepidoptera</taxon>
        <taxon>Glossata</taxon>
        <taxon>Ditrysia</taxon>
        <taxon>Pyraloidea</taxon>
        <taxon>Crambidae</taxon>
        <taxon>Pyraustinae</taxon>
        <taxon>Loxostege</taxon>
    </lineage>
</organism>
<accession>A0ABD0S958</accession>
<dbReference type="PANTHER" id="PTHR11079">
    <property type="entry name" value="CYTOSINE DEAMINASE FAMILY MEMBER"/>
    <property type="match status" value="1"/>
</dbReference>
<dbReference type="SUPFAM" id="SSF53927">
    <property type="entry name" value="Cytidine deaminase-like"/>
    <property type="match status" value="1"/>
</dbReference>
<dbReference type="InterPro" id="IPR016193">
    <property type="entry name" value="Cytidine_deaminase-like"/>
</dbReference>
<keyword evidence="1" id="KW-0819">tRNA processing</keyword>
<dbReference type="Proteomes" id="UP001549921">
    <property type="component" value="Unassembled WGS sequence"/>
</dbReference>
<sequence length="367" mass="42037">MFEEPATKKAKLDPTTMTEKDIISDYINKIKNSKSNLKAVLSDELSHTIETTKVYIASIKDKRNISKAIQVLNDTLPLNELSHLKRVRKNTILLCQSSTVNTSTIEEYINSKLPELKDVFELFSEIDVPSQAPKLKRQYTEAMKMWSCNFHPDIYLEKLSGDHFFPEDELNLHRTFMAIAFEAARWYLKSTVKEITEDLLQTVNSSVVVDPSINSVVAVSFDNRLRHPVQHTAMMAIDDVARTQGGGAWTRKTTCNNSELSGIDIDLLEYLRIKFPDTKFGAKKFTSKEENIENGEKENTGPYLCTNYYIYLLKEPCFMCSMALIHARVKRVFFCFENSEFGALKSKAKLHTVQSLNHHYEVFTGFL</sequence>
<dbReference type="GO" id="GO:0008033">
    <property type="term" value="P:tRNA processing"/>
    <property type="evidence" value="ECO:0007669"/>
    <property type="project" value="UniProtKB-KW"/>
</dbReference>
<gene>
    <name evidence="3" type="ORF">ABMA28_011285</name>
</gene>